<proteinExistence type="predicted"/>
<organism evidence="1 2">
    <name type="scientific">Ravibacter arvi</name>
    <dbReference type="NCBI Taxonomy" id="2051041"/>
    <lineage>
        <taxon>Bacteria</taxon>
        <taxon>Pseudomonadati</taxon>
        <taxon>Bacteroidota</taxon>
        <taxon>Cytophagia</taxon>
        <taxon>Cytophagales</taxon>
        <taxon>Spirosomataceae</taxon>
        <taxon>Ravibacter</taxon>
    </lineage>
</organism>
<evidence type="ECO:0000313" key="2">
    <source>
        <dbReference type="Proteomes" id="UP001501508"/>
    </source>
</evidence>
<evidence type="ECO:0008006" key="3">
    <source>
        <dbReference type="Google" id="ProtNLM"/>
    </source>
</evidence>
<accession>A0ABP8LJM3</accession>
<sequence length="156" mass="17688">MPKYDLTPAIKFVGIDKYDANDSLGNQITNVRITLSFEDGDGDLGESLKDNAAREDYLKENGGWGNYQTQVLKLEKDKWVNYDLPLLSFLVFPVLKTDGTRGPIRGKLDYDISFPNSRQGKLAPLKFLVKIRDRELRESNIIETDSISVPIYDAEL</sequence>
<protein>
    <recommendedName>
        <fullName evidence="3">Arrestin-like N-terminal domain-containing protein</fullName>
    </recommendedName>
</protein>
<dbReference type="Proteomes" id="UP001501508">
    <property type="component" value="Unassembled WGS sequence"/>
</dbReference>
<gene>
    <name evidence="1" type="ORF">GCM10023091_01030</name>
</gene>
<evidence type="ECO:0000313" key="1">
    <source>
        <dbReference type="EMBL" id="GAA4430996.1"/>
    </source>
</evidence>
<name>A0ABP8LJM3_9BACT</name>
<comment type="caution">
    <text evidence="1">The sequence shown here is derived from an EMBL/GenBank/DDBJ whole genome shotgun (WGS) entry which is preliminary data.</text>
</comment>
<dbReference type="EMBL" id="BAABEY010000001">
    <property type="protein sequence ID" value="GAA4430996.1"/>
    <property type="molecule type" value="Genomic_DNA"/>
</dbReference>
<keyword evidence="2" id="KW-1185">Reference proteome</keyword>
<reference evidence="2" key="1">
    <citation type="journal article" date="2019" name="Int. J. Syst. Evol. Microbiol.">
        <title>The Global Catalogue of Microorganisms (GCM) 10K type strain sequencing project: providing services to taxonomists for standard genome sequencing and annotation.</title>
        <authorList>
            <consortium name="The Broad Institute Genomics Platform"/>
            <consortium name="The Broad Institute Genome Sequencing Center for Infectious Disease"/>
            <person name="Wu L."/>
            <person name="Ma J."/>
        </authorList>
    </citation>
    <scope>NUCLEOTIDE SEQUENCE [LARGE SCALE GENOMIC DNA]</scope>
    <source>
        <strain evidence="2">JCM 31920</strain>
    </source>
</reference>